<dbReference type="KEGG" id="sqz:FQU76_03780"/>
<reference evidence="2 3" key="1">
    <citation type="submission" date="2019-07" db="EMBL/GenBank/DDBJ databases">
        <authorList>
            <person name="Zhu P."/>
        </authorList>
    </citation>
    <scope>NUCLEOTIDE SEQUENCE [LARGE SCALE GENOMIC DNA]</scope>
    <source>
        <strain evidence="2 3">SSL-25</strain>
    </source>
</reference>
<sequence length="321" mass="34575">MTHETTPTGRTTASGRRPGPGGPGQDRRRGRAAARRALRREVPGTVGVLADAHDFAAMRDYRSFTFDDHPAYLRHVEDLLGSLAEDRLHTTVVLFDPEEYAQYCTDEGIDPDSPLSRSRYTAGAAARGGALIYTGQPLDDLLPRLIDHTVRRATWEYAATVLAETGPCADCGQDIGKASFDRAAHLVTRLLEEAGPGGHHLVCSVTAPEEQLFVTLSADHDPAGPAARLHPAEYAEFITVLAVAVALDRPAGVVLRTRTPGAPDRLHGWTVHRSRFVPLSEAGVFSAYCTDATTGEPVPPEPGTEYHAGFPVPTDDPDAHH</sequence>
<feature type="compositionally biased region" description="Low complexity" evidence="1">
    <location>
        <begin position="1"/>
        <end position="17"/>
    </location>
</feature>
<accession>A0A5B8ICW0</accession>
<dbReference type="OrthoDB" id="3428054at2"/>
<proteinExistence type="predicted"/>
<dbReference type="RefSeq" id="WP_146479091.1">
    <property type="nucleotide sequence ID" value="NZ_CP042266.1"/>
</dbReference>
<evidence type="ECO:0000256" key="1">
    <source>
        <dbReference type="SAM" id="MobiDB-lite"/>
    </source>
</evidence>
<evidence type="ECO:0000313" key="3">
    <source>
        <dbReference type="Proteomes" id="UP000320580"/>
    </source>
</evidence>
<feature type="region of interest" description="Disordered" evidence="1">
    <location>
        <begin position="1"/>
        <end position="37"/>
    </location>
</feature>
<dbReference type="Proteomes" id="UP000320580">
    <property type="component" value="Chromosome"/>
</dbReference>
<protein>
    <submittedName>
        <fullName evidence="2">Uncharacterized protein</fullName>
    </submittedName>
</protein>
<keyword evidence="3" id="KW-1185">Reference proteome</keyword>
<evidence type="ECO:0000313" key="2">
    <source>
        <dbReference type="EMBL" id="QDY75782.1"/>
    </source>
</evidence>
<name>A0A5B8ICW0_9ACTN</name>
<dbReference type="EMBL" id="CP042266">
    <property type="protein sequence ID" value="QDY75782.1"/>
    <property type="molecule type" value="Genomic_DNA"/>
</dbReference>
<organism evidence="2 3">
    <name type="scientific">Streptomyces qinzhouensis</name>
    <dbReference type="NCBI Taxonomy" id="2599401"/>
    <lineage>
        <taxon>Bacteria</taxon>
        <taxon>Bacillati</taxon>
        <taxon>Actinomycetota</taxon>
        <taxon>Actinomycetes</taxon>
        <taxon>Kitasatosporales</taxon>
        <taxon>Streptomycetaceae</taxon>
        <taxon>Streptomyces</taxon>
    </lineage>
</organism>
<feature type="compositionally biased region" description="Basic residues" evidence="1">
    <location>
        <begin position="28"/>
        <end position="37"/>
    </location>
</feature>
<gene>
    <name evidence="2" type="ORF">FQU76_03780</name>
</gene>
<feature type="region of interest" description="Disordered" evidence="1">
    <location>
        <begin position="293"/>
        <end position="321"/>
    </location>
</feature>
<dbReference type="AlphaFoldDB" id="A0A5B8ICW0"/>